<name>A0AAE0RQE4_9BIVA</name>
<dbReference type="Proteomes" id="UP001195483">
    <property type="component" value="Unassembled WGS sequence"/>
</dbReference>
<dbReference type="AlphaFoldDB" id="A0AAE0RQE4"/>
<gene>
    <name evidence="1" type="ORF">CHS0354_026562</name>
</gene>
<comment type="caution">
    <text evidence="1">The sequence shown here is derived from an EMBL/GenBank/DDBJ whole genome shotgun (WGS) entry which is preliminary data.</text>
</comment>
<evidence type="ECO:0000313" key="2">
    <source>
        <dbReference type="Proteomes" id="UP001195483"/>
    </source>
</evidence>
<proteinExistence type="predicted"/>
<reference evidence="1" key="2">
    <citation type="journal article" date="2021" name="Genome Biol. Evol.">
        <title>Developing a high-quality reference genome for a parasitic bivalve with doubly uniparental inheritance (Bivalvia: Unionida).</title>
        <authorList>
            <person name="Smith C.H."/>
        </authorList>
    </citation>
    <scope>NUCLEOTIDE SEQUENCE</scope>
    <source>
        <strain evidence="1">CHS0354</strain>
        <tissue evidence="1">Mantle</tissue>
    </source>
</reference>
<protein>
    <submittedName>
        <fullName evidence="1">Uncharacterized protein</fullName>
    </submittedName>
</protein>
<sequence length="162" mass="17259">MAQCNYDATTGFRTSVVVEKGATDTVYQISALTSSKAIAVGCTVGQVGTTNQYTSIYTVNPTGTTVTPAACASAFLVADSNSDNTVDEVTFTFLVQSINGYIFDTDAVFKWKCTKADPKDVLVETFTMTGASSLENILQSIDRTAIYIVLQTATMLPNCEIA</sequence>
<accession>A0AAE0RQE4</accession>
<reference evidence="1" key="1">
    <citation type="journal article" date="2021" name="Genome Biol. Evol.">
        <title>A High-Quality Reference Genome for a Parasitic Bivalve with Doubly Uniparental Inheritance (Bivalvia: Unionida).</title>
        <authorList>
            <person name="Smith C.H."/>
        </authorList>
    </citation>
    <scope>NUCLEOTIDE SEQUENCE</scope>
    <source>
        <strain evidence="1">CHS0354</strain>
    </source>
</reference>
<dbReference type="EMBL" id="JAEAOA010001578">
    <property type="protein sequence ID" value="KAK3577593.1"/>
    <property type="molecule type" value="Genomic_DNA"/>
</dbReference>
<organism evidence="1 2">
    <name type="scientific">Potamilus streckersoni</name>
    <dbReference type="NCBI Taxonomy" id="2493646"/>
    <lineage>
        <taxon>Eukaryota</taxon>
        <taxon>Metazoa</taxon>
        <taxon>Spiralia</taxon>
        <taxon>Lophotrochozoa</taxon>
        <taxon>Mollusca</taxon>
        <taxon>Bivalvia</taxon>
        <taxon>Autobranchia</taxon>
        <taxon>Heteroconchia</taxon>
        <taxon>Palaeoheterodonta</taxon>
        <taxon>Unionida</taxon>
        <taxon>Unionoidea</taxon>
        <taxon>Unionidae</taxon>
        <taxon>Ambleminae</taxon>
        <taxon>Lampsilini</taxon>
        <taxon>Potamilus</taxon>
    </lineage>
</organism>
<keyword evidence="2" id="KW-1185">Reference proteome</keyword>
<reference evidence="1" key="3">
    <citation type="submission" date="2023-05" db="EMBL/GenBank/DDBJ databases">
        <authorList>
            <person name="Smith C.H."/>
        </authorList>
    </citation>
    <scope>NUCLEOTIDE SEQUENCE</scope>
    <source>
        <strain evidence="1">CHS0354</strain>
        <tissue evidence="1">Mantle</tissue>
    </source>
</reference>
<evidence type="ECO:0000313" key="1">
    <source>
        <dbReference type="EMBL" id="KAK3577593.1"/>
    </source>
</evidence>